<dbReference type="EMBL" id="FO203503">
    <property type="protein sequence ID" value="CCK81301.1"/>
    <property type="molecule type" value="Genomic_DNA"/>
</dbReference>
<dbReference type="InterPro" id="IPR001917">
    <property type="entry name" value="Aminotrans_II_pyridoxalP_BS"/>
</dbReference>
<evidence type="ECO:0000256" key="9">
    <source>
        <dbReference type="HAMAP-Rule" id="MF_01023"/>
    </source>
</evidence>
<dbReference type="SUPFAM" id="SSF53383">
    <property type="entry name" value="PLP-dependent transferases"/>
    <property type="match status" value="1"/>
</dbReference>
<protein>
    <recommendedName>
        <fullName evidence="9">Histidinol-phosphate aminotransferase</fullName>
        <ecNumber evidence="9">2.6.1.9</ecNumber>
    </recommendedName>
    <alternativeName>
        <fullName evidence="9">Imidazole acetol-phosphate transaminase</fullName>
    </alternativeName>
</protein>
<comment type="pathway">
    <text evidence="2 9">Amino-acid biosynthesis; L-histidine biosynthesis; L-histidine from 5-phospho-alpha-D-ribose 1-diphosphate: step 7/9.</text>
</comment>
<keyword evidence="9" id="KW-0368">Histidine biosynthesis</keyword>
<dbReference type="OrthoDB" id="9813612at2"/>
<dbReference type="GO" id="GO:0000105">
    <property type="term" value="P:L-histidine biosynthetic process"/>
    <property type="evidence" value="ECO:0007669"/>
    <property type="project" value="UniProtKB-UniRule"/>
</dbReference>
<evidence type="ECO:0000256" key="8">
    <source>
        <dbReference type="ARBA" id="ARBA00047481"/>
    </source>
</evidence>
<evidence type="ECO:0000256" key="4">
    <source>
        <dbReference type="ARBA" id="ARBA00011738"/>
    </source>
</evidence>
<dbReference type="Pfam" id="PF00155">
    <property type="entry name" value="Aminotran_1_2"/>
    <property type="match status" value="1"/>
</dbReference>
<dbReference type="STRING" id="651182.TOL2_C31430"/>
<dbReference type="RefSeq" id="WP_014958494.1">
    <property type="nucleotide sequence ID" value="NC_018645.1"/>
</dbReference>
<dbReference type="UniPathway" id="UPA00031">
    <property type="reaction ID" value="UER00012"/>
</dbReference>
<evidence type="ECO:0000256" key="6">
    <source>
        <dbReference type="ARBA" id="ARBA00022679"/>
    </source>
</evidence>
<accession>K0NIP9</accession>
<dbReference type="GO" id="GO:0030170">
    <property type="term" value="F:pyridoxal phosphate binding"/>
    <property type="evidence" value="ECO:0007669"/>
    <property type="project" value="InterPro"/>
</dbReference>
<comment type="cofactor">
    <cofactor evidence="1 9">
        <name>pyridoxal 5'-phosphate</name>
        <dbReference type="ChEBI" id="CHEBI:597326"/>
    </cofactor>
</comment>
<dbReference type="InterPro" id="IPR005861">
    <property type="entry name" value="HisP_aminotrans"/>
</dbReference>
<dbReference type="Gene3D" id="3.90.1150.10">
    <property type="entry name" value="Aspartate Aminotransferase, domain 1"/>
    <property type="match status" value="1"/>
</dbReference>
<dbReference type="EC" id="2.6.1.9" evidence="9"/>
<dbReference type="InterPro" id="IPR004839">
    <property type="entry name" value="Aminotransferase_I/II_large"/>
</dbReference>
<dbReference type="NCBIfam" id="TIGR01141">
    <property type="entry name" value="hisC"/>
    <property type="match status" value="1"/>
</dbReference>
<evidence type="ECO:0000256" key="5">
    <source>
        <dbReference type="ARBA" id="ARBA00022576"/>
    </source>
</evidence>
<name>K0NIP9_DESTT</name>
<feature type="modified residue" description="N6-(pyridoxal phosphate)lysine" evidence="9">
    <location>
        <position position="224"/>
    </location>
</feature>
<feature type="domain" description="Aminotransferase class I/classII large" evidence="10">
    <location>
        <begin position="33"/>
        <end position="356"/>
    </location>
</feature>
<sequence length="363" mass="40417">MKFKISEQIATIKPYVAGKPLKEVEREYHISNPIKLASNENPIGFSPKVYDAVSQHMKDMNRYPESSAYVLNNKLAKKFHITPQNIVLGNGSDDIIALLAHGFLNPGDEALMPLPSFLMYEISVKTAKGVPVMVPLADFATNLEGLVDSISSKTRLIFITNPFNPTGSTITCDEFNEFSQNVPDDVIIVVDEAYIEFVRDDAVYNSLKNPLQDPRVVTLRTFSKAYGLAGFRVGYGIMDSQIAEILNRIRQPFNVNSLAQVAAVAALDDEAFLNKSIRTTHDGLDFLFDELAGIGIRCLPTQSNFLMLDLEIDATQVFEQMLKLGVIVRSMSSYGYDTFLRVNTGTKEENIAFIQALKKVLKK</sequence>
<evidence type="ECO:0000313" key="12">
    <source>
        <dbReference type="Proteomes" id="UP000007347"/>
    </source>
</evidence>
<proteinExistence type="inferred from homology"/>
<dbReference type="KEGG" id="dto:TOL2_C31430"/>
<dbReference type="InterPro" id="IPR015422">
    <property type="entry name" value="PyrdxlP-dep_Trfase_small"/>
</dbReference>
<organism evidence="11 12">
    <name type="scientific">Desulfobacula toluolica (strain DSM 7467 / Tol2)</name>
    <dbReference type="NCBI Taxonomy" id="651182"/>
    <lineage>
        <taxon>Bacteria</taxon>
        <taxon>Pseudomonadati</taxon>
        <taxon>Thermodesulfobacteriota</taxon>
        <taxon>Desulfobacteria</taxon>
        <taxon>Desulfobacterales</taxon>
        <taxon>Desulfobacteraceae</taxon>
        <taxon>Desulfobacula</taxon>
    </lineage>
</organism>
<comment type="similarity">
    <text evidence="3 9">Belongs to the class-II pyridoxal-phosphate-dependent aminotransferase family. Histidinol-phosphate aminotransferase subfamily.</text>
</comment>
<evidence type="ECO:0000256" key="7">
    <source>
        <dbReference type="ARBA" id="ARBA00022898"/>
    </source>
</evidence>
<dbReference type="AlphaFoldDB" id="K0NIP9"/>
<keyword evidence="12" id="KW-1185">Reference proteome</keyword>
<dbReference type="PATRIC" id="fig|651182.5.peg.3714"/>
<dbReference type="GO" id="GO:0004400">
    <property type="term" value="F:histidinol-phosphate transaminase activity"/>
    <property type="evidence" value="ECO:0007669"/>
    <property type="project" value="UniProtKB-UniRule"/>
</dbReference>
<dbReference type="PROSITE" id="PS00599">
    <property type="entry name" value="AA_TRANSFER_CLASS_2"/>
    <property type="match status" value="1"/>
</dbReference>
<dbReference type="Gene3D" id="3.40.640.10">
    <property type="entry name" value="Type I PLP-dependent aspartate aminotransferase-like (Major domain)"/>
    <property type="match status" value="1"/>
</dbReference>
<dbReference type="InterPro" id="IPR050106">
    <property type="entry name" value="HistidinolP_aminotransfase"/>
</dbReference>
<reference evidence="11 12" key="1">
    <citation type="journal article" date="2013" name="Environ. Microbiol.">
        <title>Complete genome, catabolic sub-proteomes and key-metabolites of Desulfobacula toluolica Tol2, a marine, aromatic compound-degrading, sulfate-reducing bacterium.</title>
        <authorList>
            <person name="Wohlbrand L."/>
            <person name="Jacob J.H."/>
            <person name="Kube M."/>
            <person name="Mussmann M."/>
            <person name="Jarling R."/>
            <person name="Beck A."/>
            <person name="Amann R."/>
            <person name="Wilkes H."/>
            <person name="Reinhardt R."/>
            <person name="Rabus R."/>
        </authorList>
    </citation>
    <scope>NUCLEOTIDE SEQUENCE [LARGE SCALE GENOMIC DNA]</scope>
    <source>
        <strain evidence="12">DSM 7467 / Tol2</strain>
    </source>
</reference>
<dbReference type="PANTHER" id="PTHR43643">
    <property type="entry name" value="HISTIDINOL-PHOSPHATE AMINOTRANSFERASE 2"/>
    <property type="match status" value="1"/>
</dbReference>
<evidence type="ECO:0000256" key="1">
    <source>
        <dbReference type="ARBA" id="ARBA00001933"/>
    </source>
</evidence>
<dbReference type="CDD" id="cd00609">
    <property type="entry name" value="AAT_like"/>
    <property type="match status" value="1"/>
</dbReference>
<evidence type="ECO:0000256" key="3">
    <source>
        <dbReference type="ARBA" id="ARBA00007970"/>
    </source>
</evidence>
<dbReference type="Proteomes" id="UP000007347">
    <property type="component" value="Chromosome"/>
</dbReference>
<dbReference type="PANTHER" id="PTHR43643:SF3">
    <property type="entry name" value="HISTIDINOL-PHOSPHATE AMINOTRANSFERASE"/>
    <property type="match status" value="1"/>
</dbReference>
<comment type="subunit">
    <text evidence="4 9">Homodimer.</text>
</comment>
<keyword evidence="9" id="KW-0028">Amino-acid biosynthesis</keyword>
<keyword evidence="6 9" id="KW-0808">Transferase</keyword>
<evidence type="ECO:0000313" key="11">
    <source>
        <dbReference type="EMBL" id="CCK81301.1"/>
    </source>
</evidence>
<dbReference type="HAMAP" id="MF_01023">
    <property type="entry name" value="HisC_aminotrans_2"/>
    <property type="match status" value="1"/>
</dbReference>
<keyword evidence="7 9" id="KW-0663">Pyridoxal phosphate</keyword>
<comment type="catalytic activity">
    <reaction evidence="8 9">
        <text>L-histidinol phosphate + 2-oxoglutarate = 3-(imidazol-4-yl)-2-oxopropyl phosphate + L-glutamate</text>
        <dbReference type="Rhea" id="RHEA:23744"/>
        <dbReference type="ChEBI" id="CHEBI:16810"/>
        <dbReference type="ChEBI" id="CHEBI:29985"/>
        <dbReference type="ChEBI" id="CHEBI:57766"/>
        <dbReference type="ChEBI" id="CHEBI:57980"/>
        <dbReference type="EC" id="2.6.1.9"/>
    </reaction>
</comment>
<dbReference type="HOGENOM" id="CLU_017584_3_3_7"/>
<evidence type="ECO:0000256" key="2">
    <source>
        <dbReference type="ARBA" id="ARBA00005011"/>
    </source>
</evidence>
<keyword evidence="5 9" id="KW-0032">Aminotransferase</keyword>
<gene>
    <name evidence="9 11" type="primary">hisC</name>
    <name evidence="11" type="ordered locus">TOL2_C31430</name>
</gene>
<evidence type="ECO:0000259" key="10">
    <source>
        <dbReference type="Pfam" id="PF00155"/>
    </source>
</evidence>
<dbReference type="InterPro" id="IPR015424">
    <property type="entry name" value="PyrdxlP-dep_Trfase"/>
</dbReference>
<dbReference type="InterPro" id="IPR015421">
    <property type="entry name" value="PyrdxlP-dep_Trfase_major"/>
</dbReference>